<keyword evidence="1" id="KW-0408">Iron</keyword>
<gene>
    <name evidence="4" type="primary">Acey_s0168.g192</name>
    <name evidence="4" type="ORF">Y032_0168g192</name>
</gene>
<dbReference type="Proteomes" id="UP000024635">
    <property type="component" value="Unassembled WGS sequence"/>
</dbReference>
<keyword evidence="1" id="KW-0813">Transport</keyword>
<proteinExistence type="inferred from homology"/>
<name>A0A016SWG0_9BILA</name>
<dbReference type="GO" id="GO:0005344">
    <property type="term" value="F:oxygen carrier activity"/>
    <property type="evidence" value="ECO:0007669"/>
    <property type="project" value="UniProtKB-KW"/>
</dbReference>
<dbReference type="InterPro" id="IPR000971">
    <property type="entry name" value="Globin"/>
</dbReference>
<feature type="domain" description="Globin" evidence="3">
    <location>
        <begin position="33"/>
        <end position="126"/>
    </location>
</feature>
<keyword evidence="1" id="KW-0349">Heme</keyword>
<dbReference type="Gene3D" id="1.10.490.10">
    <property type="entry name" value="Globins"/>
    <property type="match status" value="1"/>
</dbReference>
<dbReference type="AlphaFoldDB" id="A0A016SWG0"/>
<dbReference type="CDD" id="cd01040">
    <property type="entry name" value="Mb-like"/>
    <property type="match status" value="1"/>
</dbReference>
<reference evidence="5" key="1">
    <citation type="journal article" date="2015" name="Nat. Genet.">
        <title>The genome and transcriptome of the zoonotic hookworm Ancylostoma ceylanicum identify infection-specific gene families.</title>
        <authorList>
            <person name="Schwarz E.M."/>
            <person name="Hu Y."/>
            <person name="Antoshechkin I."/>
            <person name="Miller M.M."/>
            <person name="Sternberg P.W."/>
            <person name="Aroian R.V."/>
        </authorList>
    </citation>
    <scope>NUCLEOTIDE SEQUENCE</scope>
    <source>
        <strain evidence="5">HY135</strain>
    </source>
</reference>
<protein>
    <recommendedName>
        <fullName evidence="3">Globin domain-containing protein</fullName>
    </recommendedName>
</protein>
<evidence type="ECO:0000313" key="4">
    <source>
        <dbReference type="EMBL" id="EYB94726.1"/>
    </source>
</evidence>
<dbReference type="SUPFAM" id="SSF46458">
    <property type="entry name" value="Globin-like"/>
    <property type="match status" value="1"/>
</dbReference>
<feature type="region of interest" description="Disordered" evidence="2">
    <location>
        <begin position="161"/>
        <end position="184"/>
    </location>
</feature>
<keyword evidence="1" id="KW-0479">Metal-binding</keyword>
<keyword evidence="1" id="KW-0561">Oxygen transport</keyword>
<evidence type="ECO:0000259" key="3">
    <source>
        <dbReference type="Pfam" id="PF00042"/>
    </source>
</evidence>
<dbReference type="InterPro" id="IPR044399">
    <property type="entry name" value="Mb-like_M"/>
</dbReference>
<dbReference type="OrthoDB" id="436496at2759"/>
<dbReference type="InterPro" id="IPR012292">
    <property type="entry name" value="Globin/Proto"/>
</dbReference>
<evidence type="ECO:0000256" key="2">
    <source>
        <dbReference type="SAM" id="MobiDB-lite"/>
    </source>
</evidence>
<evidence type="ECO:0000256" key="1">
    <source>
        <dbReference type="RuleBase" id="RU000356"/>
    </source>
</evidence>
<accession>A0A016SWG0</accession>
<evidence type="ECO:0000313" key="5">
    <source>
        <dbReference type="Proteomes" id="UP000024635"/>
    </source>
</evidence>
<dbReference type="STRING" id="53326.A0A016SWG0"/>
<feature type="compositionally biased region" description="Polar residues" evidence="2">
    <location>
        <begin position="171"/>
        <end position="184"/>
    </location>
</feature>
<dbReference type="GO" id="GO:0020037">
    <property type="term" value="F:heme binding"/>
    <property type="evidence" value="ECO:0007669"/>
    <property type="project" value="InterPro"/>
</dbReference>
<dbReference type="Pfam" id="PF00042">
    <property type="entry name" value="Globin"/>
    <property type="match status" value="1"/>
</dbReference>
<keyword evidence="5" id="KW-1185">Reference proteome</keyword>
<dbReference type="InterPro" id="IPR009050">
    <property type="entry name" value="Globin-like_sf"/>
</dbReference>
<dbReference type="PANTHER" id="PTHR47768:SF2">
    <property type="entry name" value="GLOBIN-RELATED"/>
    <property type="match status" value="1"/>
</dbReference>
<organism evidence="4 5">
    <name type="scientific">Ancylostoma ceylanicum</name>
    <dbReference type="NCBI Taxonomy" id="53326"/>
    <lineage>
        <taxon>Eukaryota</taxon>
        <taxon>Metazoa</taxon>
        <taxon>Ecdysozoa</taxon>
        <taxon>Nematoda</taxon>
        <taxon>Chromadorea</taxon>
        <taxon>Rhabditida</taxon>
        <taxon>Rhabditina</taxon>
        <taxon>Rhabditomorpha</taxon>
        <taxon>Strongyloidea</taxon>
        <taxon>Ancylostomatidae</taxon>
        <taxon>Ancylostomatinae</taxon>
        <taxon>Ancylostoma</taxon>
    </lineage>
</organism>
<comment type="caution">
    <text evidence="4">The sequence shown here is derived from an EMBL/GenBank/DDBJ whole genome shotgun (WGS) entry which is preliminary data.</text>
</comment>
<dbReference type="InterPro" id="IPR053341">
    <property type="entry name" value="Oxidative_stress_globin-like"/>
</dbReference>
<dbReference type="PANTHER" id="PTHR47768">
    <property type="entry name" value="GLOBIN RELATED-RELATED"/>
    <property type="match status" value="1"/>
</dbReference>
<dbReference type="EMBL" id="JARK01001504">
    <property type="protein sequence ID" value="EYB94726.1"/>
    <property type="molecule type" value="Genomic_DNA"/>
</dbReference>
<sequence>MDVLRQLTSEEMDLLRSSVRIISENATEVGCNTYEMIFEQSPYVKEFFHFTKSDDDAYRQKQTVQLAQKYMQVLIAFVEGIEDPSILEPVSAKLIEIHRKVDDVQMAAHWGVFTECTLYNIRKALEKDEHFNDMDRLDAAVMLWRMVIRGIVRRLKASFANGPDEPRTANDPGSTSASSRNSPV</sequence>
<comment type="similarity">
    <text evidence="1">Belongs to the globin family.</text>
</comment>
<dbReference type="GO" id="GO:0019825">
    <property type="term" value="F:oxygen binding"/>
    <property type="evidence" value="ECO:0007669"/>
    <property type="project" value="InterPro"/>
</dbReference>